<dbReference type="EMBL" id="VSSQ01111174">
    <property type="protein sequence ID" value="MPN48656.1"/>
    <property type="molecule type" value="Genomic_DNA"/>
</dbReference>
<dbReference type="AlphaFoldDB" id="A0A645ICL7"/>
<gene>
    <name evidence="1" type="ORF">SDC9_196267</name>
</gene>
<accession>A0A645ICL7</accession>
<evidence type="ECO:0000313" key="1">
    <source>
        <dbReference type="EMBL" id="MPN48656.1"/>
    </source>
</evidence>
<name>A0A645ICL7_9ZZZZ</name>
<protein>
    <submittedName>
        <fullName evidence="1">Uncharacterized protein</fullName>
    </submittedName>
</protein>
<reference evidence="1" key="1">
    <citation type="submission" date="2019-08" db="EMBL/GenBank/DDBJ databases">
        <authorList>
            <person name="Kucharzyk K."/>
            <person name="Murdoch R.W."/>
            <person name="Higgins S."/>
            <person name="Loffler F."/>
        </authorList>
    </citation>
    <scope>NUCLEOTIDE SEQUENCE</scope>
</reference>
<sequence length="84" mass="9660">MLRTFFFQINIIPIGHPVGGDALQADRADTFGRRLDDTFFQIRFLPNGFFRTRGVYDINNVFVKIHASIPERSYPFSTSNSLAF</sequence>
<proteinExistence type="predicted"/>
<comment type="caution">
    <text evidence="1">The sequence shown here is derived from an EMBL/GenBank/DDBJ whole genome shotgun (WGS) entry which is preliminary data.</text>
</comment>
<organism evidence="1">
    <name type="scientific">bioreactor metagenome</name>
    <dbReference type="NCBI Taxonomy" id="1076179"/>
    <lineage>
        <taxon>unclassified sequences</taxon>
        <taxon>metagenomes</taxon>
        <taxon>ecological metagenomes</taxon>
    </lineage>
</organism>